<dbReference type="RefSeq" id="WP_075376392.1">
    <property type="nucleotide sequence ID" value="NZ_MSKJ01000008.1"/>
</dbReference>
<proteinExistence type="inferred from homology"/>
<evidence type="ECO:0000313" key="4">
    <source>
        <dbReference type="EMBL" id="OLO45279.1"/>
    </source>
</evidence>
<dbReference type="InterPro" id="IPR036129">
    <property type="entry name" value="Glycerate_kinase_sf"/>
</dbReference>
<dbReference type="Gene3D" id="3.90.1510.10">
    <property type="entry name" value="Glycerate kinase, domain 2"/>
    <property type="match status" value="1"/>
</dbReference>
<keyword evidence="2" id="KW-0808">Transferase</keyword>
<comment type="similarity">
    <text evidence="1">Belongs to the glycerate kinase type-1 family.</text>
</comment>
<dbReference type="SUPFAM" id="SSF110738">
    <property type="entry name" value="Glycerate kinase I"/>
    <property type="match status" value="1"/>
</dbReference>
<dbReference type="InterPro" id="IPR004381">
    <property type="entry name" value="Glycerate_kinase"/>
</dbReference>
<dbReference type="EMBL" id="MSKJ01000008">
    <property type="protein sequence ID" value="OLO45279.1"/>
    <property type="molecule type" value="Genomic_DNA"/>
</dbReference>
<dbReference type="PANTHER" id="PTHR21599">
    <property type="entry name" value="GLYCERATE KINASE"/>
    <property type="match status" value="1"/>
</dbReference>
<dbReference type="Proteomes" id="UP000186857">
    <property type="component" value="Unassembled WGS sequence"/>
</dbReference>
<name>A0A1Q8VAZ9_9ACTO</name>
<protein>
    <submittedName>
        <fullName evidence="4">Glycerate kinase</fullName>
    </submittedName>
</protein>
<dbReference type="InterPro" id="IPR018197">
    <property type="entry name" value="Glycerate_kinase_RE-like"/>
</dbReference>
<keyword evidence="3 4" id="KW-0418">Kinase</keyword>
<gene>
    <name evidence="4" type="ORF">BKH29_04335</name>
</gene>
<dbReference type="Pfam" id="PF02595">
    <property type="entry name" value="Gly_kinase"/>
    <property type="match status" value="2"/>
</dbReference>
<dbReference type="AlphaFoldDB" id="A0A1Q8VAZ9"/>
<evidence type="ECO:0000256" key="2">
    <source>
        <dbReference type="ARBA" id="ARBA00022679"/>
    </source>
</evidence>
<dbReference type="GO" id="GO:0008887">
    <property type="term" value="F:glycerate kinase activity"/>
    <property type="evidence" value="ECO:0007669"/>
    <property type="project" value="InterPro"/>
</dbReference>
<evidence type="ECO:0000313" key="5">
    <source>
        <dbReference type="Proteomes" id="UP000186857"/>
    </source>
</evidence>
<accession>A0A1Q8VAZ9</accession>
<dbReference type="PANTHER" id="PTHR21599:SF0">
    <property type="entry name" value="GLYCERATE KINASE"/>
    <property type="match status" value="1"/>
</dbReference>
<dbReference type="OrthoDB" id="3253697at2"/>
<reference evidence="4 5" key="1">
    <citation type="submission" date="2016-12" db="EMBL/GenBank/DDBJ databases">
        <title>Genomic Comparison of strains in the 'Actinomyces naeslundii' Group.</title>
        <authorList>
            <person name="Mughal S.R."/>
            <person name="Do T."/>
            <person name="Gilbert S.C."/>
            <person name="Witherden E.A."/>
            <person name="Didelot X."/>
            <person name="Beighton D."/>
        </authorList>
    </citation>
    <scope>NUCLEOTIDE SEQUENCE [LARGE SCALE GENOMIC DNA]</scope>
    <source>
        <strain evidence="4 5">CCUG 33920</strain>
    </source>
</reference>
<comment type="caution">
    <text evidence="4">The sequence shown here is derived from an EMBL/GenBank/DDBJ whole genome shotgun (WGS) entry which is preliminary data.</text>
</comment>
<dbReference type="InterPro" id="IPR018193">
    <property type="entry name" value="Glyc_kinase_flavodox-like_fold"/>
</dbReference>
<evidence type="ECO:0000256" key="3">
    <source>
        <dbReference type="ARBA" id="ARBA00022777"/>
    </source>
</evidence>
<dbReference type="Gene3D" id="3.40.50.10350">
    <property type="entry name" value="Glycerate kinase, domain 1"/>
    <property type="match status" value="1"/>
</dbReference>
<organism evidence="4 5">
    <name type="scientific">Actinomyces oris</name>
    <dbReference type="NCBI Taxonomy" id="544580"/>
    <lineage>
        <taxon>Bacteria</taxon>
        <taxon>Bacillati</taxon>
        <taxon>Actinomycetota</taxon>
        <taxon>Actinomycetes</taxon>
        <taxon>Actinomycetales</taxon>
        <taxon>Actinomycetaceae</taxon>
        <taxon>Actinomyces</taxon>
    </lineage>
</organism>
<sequence length="417" mass="42420">MKVLLAPGGMWPEPNGVPLAGSGHGLAPSRVVSCLARGWRATRPHDALTLLPMADGGPGSAQVIAPERVASREAIQGQGPLGQVREVDLVRLTPSSSRFGNRHRTEARTWFLDAARLLALPADPEEAAQEALEGSTYGLGGVIGTALSRTGPSDTLLVGMARSAVHDGGLGAMDALGGLRAAKDLLAHRSLGLVLADDIALGGMNGAGAALASVTSISPERAQELDRRACARAMEGVSAAEDLGPGAAGARRSLPVVSLLDDVGPPSAFAHAGDSTGTARLRVSTWGTGAGGGSALVLRALGAWARPGARVMAELVGLGDAVRGQDLVVAAWGELYDVLVDGVVGVVGQQAASQALPCVMVGGRCAVTRGELAAAGVTNAYGLREPRAADPWDAAGTHELESQLTDIGSRLARTWSR</sequence>
<dbReference type="GO" id="GO:0031388">
    <property type="term" value="P:organic acid phosphorylation"/>
    <property type="evidence" value="ECO:0007669"/>
    <property type="project" value="InterPro"/>
</dbReference>
<evidence type="ECO:0000256" key="1">
    <source>
        <dbReference type="ARBA" id="ARBA00006284"/>
    </source>
</evidence>